<evidence type="ECO:0000313" key="3">
    <source>
        <dbReference type="Proteomes" id="UP000321805"/>
    </source>
</evidence>
<dbReference type="Pfam" id="PF13185">
    <property type="entry name" value="GAF_2"/>
    <property type="match status" value="1"/>
</dbReference>
<dbReference type="GO" id="GO:0052621">
    <property type="term" value="F:diguanylate cyclase activity"/>
    <property type="evidence" value="ECO:0007669"/>
    <property type="project" value="TreeGrafter"/>
</dbReference>
<dbReference type="NCBIfam" id="TIGR00254">
    <property type="entry name" value="GGDEF"/>
    <property type="match status" value="1"/>
</dbReference>
<dbReference type="InterPro" id="IPR029016">
    <property type="entry name" value="GAF-like_dom_sf"/>
</dbReference>
<gene>
    <name evidence="2" type="ORF">FSW04_17500</name>
</gene>
<dbReference type="Gene3D" id="3.30.450.40">
    <property type="match status" value="1"/>
</dbReference>
<evidence type="ECO:0000259" key="1">
    <source>
        <dbReference type="PROSITE" id="PS50887"/>
    </source>
</evidence>
<dbReference type="SMART" id="SM00065">
    <property type="entry name" value="GAF"/>
    <property type="match status" value="1"/>
</dbReference>
<dbReference type="RefSeq" id="WP_146921558.1">
    <property type="nucleotide sequence ID" value="NZ_CP042430.1"/>
</dbReference>
<protein>
    <submittedName>
        <fullName evidence="2">Diguanylate cyclase</fullName>
    </submittedName>
</protein>
<dbReference type="Gene3D" id="3.30.70.270">
    <property type="match status" value="1"/>
</dbReference>
<dbReference type="AlphaFoldDB" id="A0A5B8U8C0"/>
<dbReference type="PROSITE" id="PS50887">
    <property type="entry name" value="GGDEF"/>
    <property type="match status" value="1"/>
</dbReference>
<sequence length="345" mass="37135">MHDVAATRVVRGLESIIDAVAGVLAEQSLDATLLAMAGALKGIVPFTSLAVYEVDPEGRRLVPVFAEGLYVEETLSDAPKIDHSITGKVVRSGQLVHLEPGHPWFGRYIIEGTPQDQEAIVFCPLIVADRVIGTLNVWREAVAPGFGDAPPSFTPDEARLIRRFATLAALAYDNARRRELLSAQARTDDLTGLFNRRHFHERLANELARAERDETPVGLVLLDVDDFKRVNDEYGHWVGDRVLVAFAAVLREGVRAGDVLCRTGGEEFAVILPGAGEVEAVEVAERLVAAVRTAAWGLPLPTTASAGIAVAPGDARSVAGLFRAADECLLEAKARGKDRVAVRVA</sequence>
<dbReference type="InterPro" id="IPR043128">
    <property type="entry name" value="Rev_trsase/Diguanyl_cyclase"/>
</dbReference>
<dbReference type="SUPFAM" id="SSF55781">
    <property type="entry name" value="GAF domain-like"/>
    <property type="match status" value="1"/>
</dbReference>
<feature type="domain" description="GGDEF" evidence="1">
    <location>
        <begin position="215"/>
        <end position="345"/>
    </location>
</feature>
<dbReference type="PANTHER" id="PTHR45138">
    <property type="entry name" value="REGULATORY COMPONENTS OF SENSORY TRANSDUCTION SYSTEM"/>
    <property type="match status" value="1"/>
</dbReference>
<dbReference type="Pfam" id="PF00990">
    <property type="entry name" value="GGDEF"/>
    <property type="match status" value="1"/>
</dbReference>
<organism evidence="2 3">
    <name type="scientific">Baekduia soli</name>
    <dbReference type="NCBI Taxonomy" id="496014"/>
    <lineage>
        <taxon>Bacteria</taxon>
        <taxon>Bacillati</taxon>
        <taxon>Actinomycetota</taxon>
        <taxon>Thermoleophilia</taxon>
        <taxon>Solirubrobacterales</taxon>
        <taxon>Baekduiaceae</taxon>
        <taxon>Baekduia</taxon>
    </lineage>
</organism>
<reference evidence="2 3" key="1">
    <citation type="journal article" date="2018" name="J. Microbiol.">
        <title>Baekduia soli gen. nov., sp. nov., a novel bacterium isolated from the soil of Baekdu Mountain and proposal of a novel family name, Baekduiaceae fam. nov.</title>
        <authorList>
            <person name="An D.S."/>
            <person name="Siddiqi M.Z."/>
            <person name="Kim K.H."/>
            <person name="Yu H.S."/>
            <person name="Im W.T."/>
        </authorList>
    </citation>
    <scope>NUCLEOTIDE SEQUENCE [LARGE SCALE GENOMIC DNA]</scope>
    <source>
        <strain evidence="2 3">BR7-21</strain>
    </source>
</reference>
<dbReference type="KEGG" id="bsol:FSW04_17500"/>
<dbReference type="GO" id="GO:0043709">
    <property type="term" value="P:cell adhesion involved in single-species biofilm formation"/>
    <property type="evidence" value="ECO:0007669"/>
    <property type="project" value="TreeGrafter"/>
</dbReference>
<dbReference type="InterPro" id="IPR000160">
    <property type="entry name" value="GGDEF_dom"/>
</dbReference>
<accession>A0A5B8U8C0</accession>
<dbReference type="InterPro" id="IPR029787">
    <property type="entry name" value="Nucleotide_cyclase"/>
</dbReference>
<dbReference type="OrthoDB" id="23692at2"/>
<dbReference type="EMBL" id="CP042430">
    <property type="protein sequence ID" value="QEC49195.1"/>
    <property type="molecule type" value="Genomic_DNA"/>
</dbReference>
<dbReference type="Proteomes" id="UP000321805">
    <property type="component" value="Chromosome"/>
</dbReference>
<dbReference type="SUPFAM" id="SSF55073">
    <property type="entry name" value="Nucleotide cyclase"/>
    <property type="match status" value="1"/>
</dbReference>
<name>A0A5B8U8C0_9ACTN</name>
<dbReference type="InterPro" id="IPR003018">
    <property type="entry name" value="GAF"/>
</dbReference>
<dbReference type="CDD" id="cd01949">
    <property type="entry name" value="GGDEF"/>
    <property type="match status" value="1"/>
</dbReference>
<dbReference type="PANTHER" id="PTHR45138:SF9">
    <property type="entry name" value="DIGUANYLATE CYCLASE DGCM-RELATED"/>
    <property type="match status" value="1"/>
</dbReference>
<dbReference type="GO" id="GO:1902201">
    <property type="term" value="P:negative regulation of bacterial-type flagellum-dependent cell motility"/>
    <property type="evidence" value="ECO:0007669"/>
    <property type="project" value="TreeGrafter"/>
</dbReference>
<dbReference type="SMART" id="SM00267">
    <property type="entry name" value="GGDEF"/>
    <property type="match status" value="1"/>
</dbReference>
<dbReference type="InterPro" id="IPR050469">
    <property type="entry name" value="Diguanylate_Cyclase"/>
</dbReference>
<dbReference type="FunFam" id="3.30.70.270:FF:000001">
    <property type="entry name" value="Diguanylate cyclase domain protein"/>
    <property type="match status" value="1"/>
</dbReference>
<dbReference type="GO" id="GO:0005886">
    <property type="term" value="C:plasma membrane"/>
    <property type="evidence" value="ECO:0007669"/>
    <property type="project" value="TreeGrafter"/>
</dbReference>
<keyword evidence="3" id="KW-1185">Reference proteome</keyword>
<proteinExistence type="predicted"/>
<evidence type="ECO:0000313" key="2">
    <source>
        <dbReference type="EMBL" id="QEC49195.1"/>
    </source>
</evidence>